<comment type="subcellular location">
    <subcellularLocation>
        <location evidence="1">Cell membrane</location>
        <topology evidence="1">Multi-pass membrane protein</topology>
    </subcellularLocation>
</comment>
<keyword evidence="4 7" id="KW-0812">Transmembrane</keyword>
<evidence type="ECO:0008006" key="9">
    <source>
        <dbReference type="Google" id="ProtNLM"/>
    </source>
</evidence>
<evidence type="ECO:0000256" key="7">
    <source>
        <dbReference type="SAM" id="Phobius"/>
    </source>
</evidence>
<evidence type="ECO:0000256" key="1">
    <source>
        <dbReference type="ARBA" id="ARBA00004651"/>
    </source>
</evidence>
<keyword evidence="2" id="KW-0813">Transport</keyword>
<dbReference type="Pfam" id="PF01925">
    <property type="entry name" value="TauE"/>
    <property type="match status" value="1"/>
</dbReference>
<feature type="transmembrane region" description="Helical" evidence="7">
    <location>
        <begin position="202"/>
        <end position="221"/>
    </location>
</feature>
<reference evidence="8" key="1">
    <citation type="submission" date="2018-05" db="EMBL/GenBank/DDBJ databases">
        <authorList>
            <person name="Lanie J.A."/>
            <person name="Ng W.-L."/>
            <person name="Kazmierczak K.M."/>
            <person name="Andrzejewski T.M."/>
            <person name="Davidsen T.M."/>
            <person name="Wayne K.J."/>
            <person name="Tettelin H."/>
            <person name="Glass J.I."/>
            <person name="Rusch D."/>
            <person name="Podicherti R."/>
            <person name="Tsui H.-C.T."/>
            <person name="Winkler M.E."/>
        </authorList>
    </citation>
    <scope>NUCLEOTIDE SEQUENCE</scope>
</reference>
<dbReference type="EMBL" id="UINC01116708">
    <property type="protein sequence ID" value="SVC88632.1"/>
    <property type="molecule type" value="Genomic_DNA"/>
</dbReference>
<feature type="transmembrane region" description="Helical" evidence="7">
    <location>
        <begin position="172"/>
        <end position="190"/>
    </location>
</feature>
<dbReference type="PANTHER" id="PTHR30269">
    <property type="entry name" value="TRANSMEMBRANE PROTEIN YFCA"/>
    <property type="match status" value="1"/>
</dbReference>
<feature type="transmembrane region" description="Helical" evidence="7">
    <location>
        <begin position="139"/>
        <end position="166"/>
    </location>
</feature>
<evidence type="ECO:0000256" key="6">
    <source>
        <dbReference type="ARBA" id="ARBA00023136"/>
    </source>
</evidence>
<feature type="transmembrane region" description="Helical" evidence="7">
    <location>
        <begin position="107"/>
        <end position="127"/>
    </location>
</feature>
<feature type="transmembrane region" description="Helical" evidence="7">
    <location>
        <begin position="7"/>
        <end position="29"/>
    </location>
</feature>
<keyword evidence="6 7" id="KW-0472">Membrane</keyword>
<feature type="transmembrane region" description="Helical" evidence="7">
    <location>
        <begin position="49"/>
        <end position="70"/>
    </location>
</feature>
<organism evidence="8">
    <name type="scientific">marine metagenome</name>
    <dbReference type="NCBI Taxonomy" id="408172"/>
    <lineage>
        <taxon>unclassified sequences</taxon>
        <taxon>metagenomes</taxon>
        <taxon>ecological metagenomes</taxon>
    </lineage>
</organism>
<evidence type="ECO:0000313" key="8">
    <source>
        <dbReference type="EMBL" id="SVC88632.1"/>
    </source>
</evidence>
<name>A0A382QUV4_9ZZZZ</name>
<keyword evidence="3" id="KW-1003">Cell membrane</keyword>
<dbReference type="GO" id="GO:0005886">
    <property type="term" value="C:plasma membrane"/>
    <property type="evidence" value="ECO:0007669"/>
    <property type="project" value="UniProtKB-SubCell"/>
</dbReference>
<gene>
    <name evidence="8" type="ORF">METZ01_LOCUS341486</name>
</gene>
<dbReference type="PANTHER" id="PTHR30269:SF37">
    <property type="entry name" value="MEMBRANE TRANSPORTER PROTEIN"/>
    <property type="match status" value="1"/>
</dbReference>
<dbReference type="InterPro" id="IPR002781">
    <property type="entry name" value="TM_pro_TauE-like"/>
</dbReference>
<feature type="transmembrane region" description="Helical" evidence="7">
    <location>
        <begin position="82"/>
        <end position="101"/>
    </location>
</feature>
<protein>
    <recommendedName>
        <fullName evidence="9">Membrane transporter protein</fullName>
    </recommendedName>
</protein>
<sequence>MLLELQVWTGLSPGMLFYAFSAILIAAVIRGYSGFGFSALTVTSLSLILPPAEVVPTAFLLEIAASMFMLPMVWRSIDWQKLNWLVLGIFAGTPAGLLFLAEVPQDPVRFTISGLVLVACFLLWKNVRIRSEGGRRRLLVVGGFSGLVNGAAGIGGLPIVLFLLSGSIRTEVLRATIVAFLFCSDIYATLLSGSQNLLSNELLTRSVLFLFPLVVGVALGHRGFVKSSP</sequence>
<evidence type="ECO:0000256" key="3">
    <source>
        <dbReference type="ARBA" id="ARBA00022475"/>
    </source>
</evidence>
<dbReference type="AlphaFoldDB" id="A0A382QUV4"/>
<dbReference type="InterPro" id="IPR052017">
    <property type="entry name" value="TSUP"/>
</dbReference>
<feature type="non-terminal residue" evidence="8">
    <location>
        <position position="229"/>
    </location>
</feature>
<evidence type="ECO:0000256" key="4">
    <source>
        <dbReference type="ARBA" id="ARBA00022692"/>
    </source>
</evidence>
<evidence type="ECO:0000256" key="5">
    <source>
        <dbReference type="ARBA" id="ARBA00022989"/>
    </source>
</evidence>
<accession>A0A382QUV4</accession>
<keyword evidence="5 7" id="KW-1133">Transmembrane helix</keyword>
<proteinExistence type="predicted"/>
<evidence type="ECO:0000256" key="2">
    <source>
        <dbReference type="ARBA" id="ARBA00022448"/>
    </source>
</evidence>